<comment type="caution">
    <text evidence="2">The sequence shown here is derived from an EMBL/GenBank/DDBJ whole genome shotgun (WGS) entry which is preliminary data.</text>
</comment>
<dbReference type="InterPro" id="IPR029016">
    <property type="entry name" value="GAF-like_dom_sf"/>
</dbReference>
<protein>
    <recommendedName>
        <fullName evidence="4">GAF domain-containing protein</fullName>
    </recommendedName>
</protein>
<evidence type="ECO:0000313" key="2">
    <source>
        <dbReference type="EMBL" id="MDG0793365.1"/>
    </source>
</evidence>
<keyword evidence="3" id="KW-1185">Reference proteome</keyword>
<name>A0A9X4KPB6_9BACL</name>
<dbReference type="Gene3D" id="3.30.450.40">
    <property type="match status" value="1"/>
</dbReference>
<evidence type="ECO:0008006" key="4">
    <source>
        <dbReference type="Google" id="ProtNLM"/>
    </source>
</evidence>
<evidence type="ECO:0000313" key="3">
    <source>
        <dbReference type="Proteomes" id="UP001153387"/>
    </source>
</evidence>
<dbReference type="AlphaFoldDB" id="A0A9X4KPB6"/>
<evidence type="ECO:0000256" key="1">
    <source>
        <dbReference type="SAM" id="MobiDB-lite"/>
    </source>
</evidence>
<dbReference type="EMBL" id="JAPDHZ010000004">
    <property type="protein sequence ID" value="MDG0793365.1"/>
    <property type="molecule type" value="Genomic_DNA"/>
</dbReference>
<organism evidence="2 3">
    <name type="scientific">Cohnella ginsengisoli</name>
    <dbReference type="NCBI Taxonomy" id="425004"/>
    <lineage>
        <taxon>Bacteria</taxon>
        <taxon>Bacillati</taxon>
        <taxon>Bacillota</taxon>
        <taxon>Bacilli</taxon>
        <taxon>Bacillales</taxon>
        <taxon>Paenibacillaceae</taxon>
        <taxon>Cohnella</taxon>
    </lineage>
</organism>
<proteinExistence type="predicted"/>
<dbReference type="RefSeq" id="WP_277567161.1">
    <property type="nucleotide sequence ID" value="NZ_JAPDHZ010000004.1"/>
</dbReference>
<gene>
    <name evidence="2" type="ORF">OMP38_22870</name>
</gene>
<dbReference type="Proteomes" id="UP001153387">
    <property type="component" value="Unassembled WGS sequence"/>
</dbReference>
<reference evidence="2 3" key="1">
    <citation type="submission" date="2022-10" db="EMBL/GenBank/DDBJ databases">
        <title>Comparative genomic analysis of Cohnella hashimotonis sp. nov., isolated from the International Space Station.</title>
        <authorList>
            <person name="Simpson A."/>
            <person name="Venkateswaran K."/>
        </authorList>
    </citation>
    <scope>NUCLEOTIDE SEQUENCE [LARGE SCALE GENOMIC DNA]</scope>
    <source>
        <strain evidence="2 3">DSM 18997</strain>
    </source>
</reference>
<sequence>MVQPRENLDSVRHPRAATGLRRAADDLPSWIAGQDLTEADLPYIHLLLETSFDDWIEQSEGFPWLSGWPIVLLHPDYTEVAVSGAAANEGLPVSWRRESTGPTAAGMALESCRPALMRAEEHEHPALRSRDTLAVPIFSRSTGFVFAAIVCSAPAGAAGAGGAQAAAGCGPSFQELPVPALRASVRRRPAACGNPSEPRGPAQGPAVGDHAANERPHRRGKRTGRSVQQP</sequence>
<feature type="region of interest" description="Disordered" evidence="1">
    <location>
        <begin position="187"/>
        <end position="230"/>
    </location>
</feature>
<accession>A0A9X4KPB6</accession>